<dbReference type="PANTHER" id="PTHR11003:SF273">
    <property type="entry name" value="TWIK FAMILY OF POTASSIUM CHANNELS PROTEIN 9"/>
    <property type="match status" value="1"/>
</dbReference>
<keyword evidence="3 8" id="KW-0812">Transmembrane</keyword>
<dbReference type="Pfam" id="PF07885">
    <property type="entry name" value="Ion_trans_2"/>
    <property type="match status" value="3"/>
</dbReference>
<feature type="transmembrane region" description="Helical" evidence="9">
    <location>
        <begin position="519"/>
        <end position="545"/>
    </location>
</feature>
<evidence type="ECO:0000313" key="11">
    <source>
        <dbReference type="EMBL" id="VDL85028.1"/>
    </source>
</evidence>
<proteinExistence type="inferred from homology"/>
<protein>
    <submittedName>
        <fullName evidence="13">Ion_trans_2 domain-containing protein</fullName>
    </submittedName>
</protein>
<evidence type="ECO:0000256" key="8">
    <source>
        <dbReference type="RuleBase" id="RU003857"/>
    </source>
</evidence>
<evidence type="ECO:0000259" key="10">
    <source>
        <dbReference type="Pfam" id="PF07885"/>
    </source>
</evidence>
<reference evidence="13" key="1">
    <citation type="submission" date="2017-02" db="UniProtKB">
        <authorList>
            <consortium name="WormBaseParasite"/>
        </authorList>
    </citation>
    <scope>IDENTIFICATION</scope>
</reference>
<dbReference type="AlphaFoldDB" id="A0A0N4YVK9"/>
<evidence type="ECO:0000256" key="5">
    <source>
        <dbReference type="ARBA" id="ARBA00023065"/>
    </source>
</evidence>
<reference evidence="11 12" key="2">
    <citation type="submission" date="2018-11" db="EMBL/GenBank/DDBJ databases">
        <authorList>
            <consortium name="Pathogen Informatics"/>
        </authorList>
    </citation>
    <scope>NUCLEOTIDE SEQUENCE [LARGE SCALE GENOMIC DNA]</scope>
</reference>
<feature type="domain" description="Potassium channel" evidence="10">
    <location>
        <begin position="98"/>
        <end position="155"/>
    </location>
</feature>
<accession>A0A0N4YVK9</accession>
<keyword evidence="12" id="KW-1185">Reference proteome</keyword>
<feature type="domain" description="Potassium channel" evidence="10">
    <location>
        <begin position="631"/>
        <end position="687"/>
    </location>
</feature>
<feature type="domain" description="Potassium channel" evidence="10">
    <location>
        <begin position="473"/>
        <end position="546"/>
    </location>
</feature>
<keyword evidence="7 8" id="KW-0407">Ion channel</keyword>
<keyword evidence="6 9" id="KW-0472">Membrane</keyword>
<evidence type="ECO:0000256" key="7">
    <source>
        <dbReference type="ARBA" id="ARBA00023303"/>
    </source>
</evidence>
<dbReference type="InterPro" id="IPR013099">
    <property type="entry name" value="K_chnl_dom"/>
</dbReference>
<feature type="transmembrane region" description="Helical" evidence="9">
    <location>
        <begin position="107"/>
        <end position="127"/>
    </location>
</feature>
<evidence type="ECO:0000256" key="1">
    <source>
        <dbReference type="ARBA" id="ARBA00004141"/>
    </source>
</evidence>
<feature type="transmembrane region" description="Helical" evidence="9">
    <location>
        <begin position="496"/>
        <end position="513"/>
    </location>
</feature>
<feature type="transmembrane region" description="Helical" evidence="9">
    <location>
        <begin position="637"/>
        <end position="654"/>
    </location>
</feature>
<dbReference type="STRING" id="27835.A0A0N4YVK9"/>
<dbReference type="PANTHER" id="PTHR11003">
    <property type="entry name" value="POTASSIUM CHANNEL, SUBFAMILY K"/>
    <property type="match status" value="1"/>
</dbReference>
<dbReference type="GO" id="GO:0015271">
    <property type="term" value="F:outward rectifier potassium channel activity"/>
    <property type="evidence" value="ECO:0007669"/>
    <property type="project" value="TreeGrafter"/>
</dbReference>
<evidence type="ECO:0000256" key="9">
    <source>
        <dbReference type="SAM" id="Phobius"/>
    </source>
</evidence>
<dbReference type="GO" id="GO:0005886">
    <property type="term" value="C:plasma membrane"/>
    <property type="evidence" value="ECO:0007669"/>
    <property type="project" value="TreeGrafter"/>
</dbReference>
<keyword evidence="4 9" id="KW-1133">Transmembrane helix</keyword>
<organism evidence="13">
    <name type="scientific">Nippostrongylus brasiliensis</name>
    <name type="common">Rat hookworm</name>
    <dbReference type="NCBI Taxonomy" id="27835"/>
    <lineage>
        <taxon>Eukaryota</taxon>
        <taxon>Metazoa</taxon>
        <taxon>Ecdysozoa</taxon>
        <taxon>Nematoda</taxon>
        <taxon>Chromadorea</taxon>
        <taxon>Rhabditida</taxon>
        <taxon>Rhabditina</taxon>
        <taxon>Rhabditomorpha</taxon>
        <taxon>Strongyloidea</taxon>
        <taxon>Heligmosomidae</taxon>
        <taxon>Nippostrongylus</taxon>
    </lineage>
</organism>
<dbReference type="InterPro" id="IPR003280">
    <property type="entry name" value="2pore_dom_K_chnl"/>
</dbReference>
<feature type="transmembrane region" description="Helical" evidence="9">
    <location>
        <begin position="466"/>
        <end position="484"/>
    </location>
</feature>
<feature type="transmembrane region" description="Helical" evidence="9">
    <location>
        <begin position="660"/>
        <end position="686"/>
    </location>
</feature>
<dbReference type="PRINTS" id="PR01333">
    <property type="entry name" value="2POREKCHANEL"/>
</dbReference>
<dbReference type="SUPFAM" id="SSF81324">
    <property type="entry name" value="Voltage-gated potassium channels"/>
    <property type="match status" value="3"/>
</dbReference>
<dbReference type="GO" id="GO:0030322">
    <property type="term" value="P:stabilization of membrane potential"/>
    <property type="evidence" value="ECO:0007669"/>
    <property type="project" value="TreeGrafter"/>
</dbReference>
<dbReference type="Proteomes" id="UP000271162">
    <property type="component" value="Unassembled WGS sequence"/>
</dbReference>
<keyword evidence="5 8" id="KW-0406">Ion transport</keyword>
<sequence>MFRVALSENGGGDDYRDNVSTRVYLGSEVSAIDPEVHRCLERAIESMMKTTGCSEYELQHVSISPIDECYQNAQIASLGAHPPPISEDALEDEIQSELDKWSFGNSLLFSFSVITTIGYGHVAPVTFRGRLFCIIYGLIGVPVTLLTVADLGMFLSILLRKIVNCVYNRIIMSCGRRKWKPSKEAMYSDIDYVEEDEGMQVRSDEEMDVDWTADDDFEEGDEGSSLQKTLAPIGVREVMRVVRSVVSLTHSFTAMPVINGDGRLGEKLLVVLKGKNSVLPRTGHWQAPNLLVVAGTTHIMTKSQVPCFVKECVAGSSSPPLTILLVDSWAGFKDHANVLSQVTRGKEVRSMTIPAGATYLYQPLDVNFFRLFMRYIRRLHEYAIQHRPDFAANSRDGILKTYGQFCAPVFRQCLADAWVAAGYVDDHAGHFSTPTDYSFNEEEVVVPRQENDACSSIAFVRKTGEAVALCMTFVCYLLLGAKVVSVYEPEMDFFKAFYFNFVTLTTIGLGDFVPRSFDYLFITLCYIGVGLALTTMAIELAADLLRKLHYIGRKMDNIASTVVWFGGKKMTMKQLIKNLGDQFNIPEEDMAKFNLNEFVDNAMKVEAGEIKTLRVSRSMAGNWSCAVYEPEMDFFKAFYFNFVTLTTIGLGDFVPRSFDYLFITLCYIGVGLALTTMAIELAADLLRKLHYIGRKMDNIASTVVWFGGKKMTMKQLIKNLGDQFNIPEEDMAKFNLNEFVDNAMKVEAGEIKTLRVSRSMAGNWSCAGLTV</sequence>
<dbReference type="EMBL" id="UYSL01026133">
    <property type="protein sequence ID" value="VDL85028.1"/>
    <property type="molecule type" value="Genomic_DNA"/>
</dbReference>
<dbReference type="GO" id="GO:0022841">
    <property type="term" value="F:potassium ion leak channel activity"/>
    <property type="evidence" value="ECO:0007669"/>
    <property type="project" value="TreeGrafter"/>
</dbReference>
<comment type="subcellular location">
    <subcellularLocation>
        <location evidence="1">Membrane</location>
        <topology evidence="1">Multi-pass membrane protein</topology>
    </subcellularLocation>
</comment>
<name>A0A0N4YVK9_NIPBR</name>
<keyword evidence="2 8" id="KW-0813">Transport</keyword>
<evidence type="ECO:0000256" key="4">
    <source>
        <dbReference type="ARBA" id="ARBA00022989"/>
    </source>
</evidence>
<evidence type="ECO:0000256" key="6">
    <source>
        <dbReference type="ARBA" id="ARBA00023136"/>
    </source>
</evidence>
<feature type="transmembrane region" description="Helical" evidence="9">
    <location>
        <begin position="134"/>
        <end position="159"/>
    </location>
</feature>
<comment type="similarity">
    <text evidence="8">Belongs to the two pore domain potassium channel (TC 1.A.1.8) family.</text>
</comment>
<evidence type="ECO:0000313" key="13">
    <source>
        <dbReference type="WBParaSite" id="NBR_0002128101-mRNA-1"/>
    </source>
</evidence>
<gene>
    <name evidence="11" type="ORF">NBR_LOCUS21282</name>
</gene>
<dbReference type="Gene3D" id="1.10.287.70">
    <property type="match status" value="3"/>
</dbReference>
<evidence type="ECO:0000256" key="3">
    <source>
        <dbReference type="ARBA" id="ARBA00022692"/>
    </source>
</evidence>
<evidence type="ECO:0000313" key="12">
    <source>
        <dbReference type="Proteomes" id="UP000271162"/>
    </source>
</evidence>
<evidence type="ECO:0000256" key="2">
    <source>
        <dbReference type="ARBA" id="ARBA00022448"/>
    </source>
</evidence>
<dbReference type="WBParaSite" id="NBR_0002128101-mRNA-1">
    <property type="protein sequence ID" value="NBR_0002128101-mRNA-1"/>
    <property type="gene ID" value="NBR_0002128101"/>
</dbReference>